<feature type="signal peptide" evidence="1">
    <location>
        <begin position="1"/>
        <end position="28"/>
    </location>
</feature>
<name>A0A2Z2NWQ8_9GAMM</name>
<proteinExistence type="predicted"/>
<accession>A0A2Z2NWQ8</accession>
<sequence length="295" mass="32440">MTTFARSKLAVLFALAIAFGIQSHTVLAEEAPKNEPLDEASQSRPLWEAGLAGLVIKQLAYPGSSVQTDNLLLLPYGIYRGPVVRAEREGFSVRTIRNPRYEINLGVAAAFGTDTADISVREGMPDLGFLAEVGPMLIVRLGRIDSLPSTSKHNWSLQLPVRTVWDFTHLRYRGISFEPRVVYRSNLAGKLDFLATAGVLLGTRRLSEHFYSVDDKFANDDRAAYEASSGLISSRINLTLGYRVRPDLRLVTFWRGESISGAQNEDSPLADATNGWTAGVGFSWQVFKSLDAGSE</sequence>
<organism evidence="2 3">
    <name type="scientific">Granulosicoccus antarcticus IMCC3135</name>
    <dbReference type="NCBI Taxonomy" id="1192854"/>
    <lineage>
        <taxon>Bacteria</taxon>
        <taxon>Pseudomonadati</taxon>
        <taxon>Pseudomonadota</taxon>
        <taxon>Gammaproteobacteria</taxon>
        <taxon>Chromatiales</taxon>
        <taxon>Granulosicoccaceae</taxon>
        <taxon>Granulosicoccus</taxon>
    </lineage>
</organism>
<protein>
    <recommendedName>
        <fullName evidence="4">Outer membrane protein OmpV</fullName>
    </recommendedName>
</protein>
<evidence type="ECO:0000256" key="1">
    <source>
        <dbReference type="SAM" id="SignalP"/>
    </source>
</evidence>
<keyword evidence="3" id="KW-1185">Reference proteome</keyword>
<gene>
    <name evidence="2" type="ORF">IMCC3135_15990</name>
</gene>
<evidence type="ECO:0000313" key="3">
    <source>
        <dbReference type="Proteomes" id="UP000250079"/>
    </source>
</evidence>
<dbReference type="RefSeq" id="WP_088918499.1">
    <property type="nucleotide sequence ID" value="NZ_CP018632.1"/>
</dbReference>
<dbReference type="Proteomes" id="UP000250079">
    <property type="component" value="Chromosome"/>
</dbReference>
<evidence type="ECO:0000313" key="2">
    <source>
        <dbReference type="EMBL" id="ASJ73280.1"/>
    </source>
</evidence>
<dbReference type="AlphaFoldDB" id="A0A2Z2NWQ8"/>
<dbReference type="EMBL" id="CP018632">
    <property type="protein sequence ID" value="ASJ73280.1"/>
    <property type="molecule type" value="Genomic_DNA"/>
</dbReference>
<feature type="chain" id="PRO_5016243389" description="Outer membrane protein OmpV" evidence="1">
    <location>
        <begin position="29"/>
        <end position="295"/>
    </location>
</feature>
<dbReference type="KEGG" id="gai:IMCC3135_15990"/>
<dbReference type="Pfam" id="PF06629">
    <property type="entry name" value="MipA"/>
    <property type="match status" value="1"/>
</dbReference>
<reference evidence="2 3" key="1">
    <citation type="submission" date="2016-12" db="EMBL/GenBank/DDBJ databases">
        <authorList>
            <person name="Song W.-J."/>
            <person name="Kurnit D.M."/>
        </authorList>
    </citation>
    <scope>NUCLEOTIDE SEQUENCE [LARGE SCALE GENOMIC DNA]</scope>
    <source>
        <strain evidence="2 3">IMCC3135</strain>
    </source>
</reference>
<evidence type="ECO:0008006" key="4">
    <source>
        <dbReference type="Google" id="ProtNLM"/>
    </source>
</evidence>
<dbReference type="OrthoDB" id="5290976at2"/>
<keyword evidence="1" id="KW-0732">Signal</keyword>
<dbReference type="InterPro" id="IPR010583">
    <property type="entry name" value="MipA"/>
</dbReference>